<dbReference type="SMART" id="SM00031">
    <property type="entry name" value="DED"/>
    <property type="match status" value="2"/>
</dbReference>
<sequence length="473" mass="53443">MEDSTSLTVNKVLDSLCKEESSTLLYLCADMLSQDHVKDLRGALVSFIRQRQTQMGRAQASDGILKELMFRMKRFDILKKLLGTNRHEVEDMLKNGGVLSEYRVLMADLSENLEMEDLRSLIFLLGDTVPRRRLEKATSFLDVVTELEKIDELSCEKLNLIEKCLRDISRLDLAKKVQAYQRAYQRRAQSTPVCCSRQNCITQQQLPCSQETLQTPVQETGMFHSQASMEEYDIDSSCRGLCVVIDCVGSDGEMLKNTFECLRFNVEIYKMLHVEETVELLTSLAQRENLQGSSVFVCCFLSRGSNTHLTATNSRGSGLGLDDLRQLFSPIGCPALLGRPKLFFIQCYSDVDPQPQPLNEDEYLETDGVPFHAGNSGPVATETRSGPAETIPEAADVLWSMCRADAQLLERGDHHSVYLQALSSALVRARERSTQVLHVLTEVNRDIYEHNQRNPGEAYHVSLHQTLRKSLYL</sequence>
<dbReference type="FunFam" id="1.10.533.10:FF:000016">
    <property type="entry name" value="CASP8 and FADD-like apoptosis regulator"/>
    <property type="match status" value="1"/>
</dbReference>
<evidence type="ECO:0000313" key="6">
    <source>
        <dbReference type="Proteomes" id="UP000504632"/>
    </source>
</evidence>
<evidence type="ECO:0000256" key="1">
    <source>
        <dbReference type="ARBA" id="ARBA00010134"/>
    </source>
</evidence>
<dbReference type="PRINTS" id="PR00376">
    <property type="entry name" value="IL1BCENZYME"/>
</dbReference>
<feature type="domain" description="DED" evidence="4">
    <location>
        <begin position="101"/>
        <end position="179"/>
    </location>
</feature>
<dbReference type="GO" id="GO:0004197">
    <property type="term" value="F:cysteine-type endopeptidase activity"/>
    <property type="evidence" value="ECO:0007669"/>
    <property type="project" value="InterPro"/>
</dbReference>
<reference evidence="7" key="1">
    <citation type="submission" date="2025-08" db="UniProtKB">
        <authorList>
            <consortium name="RefSeq"/>
        </authorList>
    </citation>
    <scope>IDENTIFICATION</scope>
</reference>
<dbReference type="InterPro" id="IPR001875">
    <property type="entry name" value="DED_dom"/>
</dbReference>
<dbReference type="InParanoid" id="A0A6J2V4N4"/>
<dbReference type="GO" id="GO:0006508">
    <property type="term" value="P:proteolysis"/>
    <property type="evidence" value="ECO:0007669"/>
    <property type="project" value="InterPro"/>
</dbReference>
<dbReference type="Proteomes" id="UP000504632">
    <property type="component" value="Chromosome 4"/>
</dbReference>
<dbReference type="SMART" id="SM00115">
    <property type="entry name" value="CASc"/>
    <property type="match status" value="1"/>
</dbReference>
<accession>A0A6J2V4N4</accession>
<name>A0A6J2V4N4_CHACN</name>
<dbReference type="PROSITE" id="PS50168">
    <property type="entry name" value="DED"/>
    <property type="match status" value="2"/>
</dbReference>
<proteinExistence type="inferred from homology"/>
<dbReference type="RefSeq" id="XP_030627940.1">
    <property type="nucleotide sequence ID" value="XM_030772080.1"/>
</dbReference>
<dbReference type="Pfam" id="PF01335">
    <property type="entry name" value="DED"/>
    <property type="match status" value="1"/>
</dbReference>
<keyword evidence="6" id="KW-1185">Reference proteome</keyword>
<dbReference type="OrthoDB" id="8816507at2759"/>
<keyword evidence="2" id="KW-0053">Apoptosis</keyword>
<dbReference type="InterPro" id="IPR001309">
    <property type="entry name" value="Pept_C14_p20"/>
</dbReference>
<dbReference type="PANTHER" id="PTHR48169">
    <property type="entry name" value="DED DOMAIN-CONTAINING PROTEIN"/>
    <property type="match status" value="1"/>
</dbReference>
<dbReference type="GeneID" id="115810154"/>
<dbReference type="PROSITE" id="PS50208">
    <property type="entry name" value="CASPASE_P20"/>
    <property type="match status" value="1"/>
</dbReference>
<dbReference type="InterPro" id="IPR015917">
    <property type="entry name" value="Pept_C14A"/>
</dbReference>
<evidence type="ECO:0000313" key="7">
    <source>
        <dbReference type="RefSeq" id="XP_030627940.1"/>
    </source>
</evidence>
<keyword evidence="3" id="KW-0677">Repeat</keyword>
<dbReference type="SUPFAM" id="SSF52129">
    <property type="entry name" value="Caspase-like"/>
    <property type="match status" value="1"/>
</dbReference>
<protein>
    <submittedName>
        <fullName evidence="7">CASP8 and FADD-like apoptosis regulator a</fullName>
    </submittedName>
</protein>
<evidence type="ECO:0000256" key="3">
    <source>
        <dbReference type="ARBA" id="ARBA00022737"/>
    </source>
</evidence>
<dbReference type="InterPro" id="IPR011029">
    <property type="entry name" value="DEATH-like_dom_sf"/>
</dbReference>
<feature type="domain" description="DED" evidence="4">
    <location>
        <begin position="4"/>
        <end position="83"/>
    </location>
</feature>
<comment type="similarity">
    <text evidence="1">Belongs to the peptidase C14A family.</text>
</comment>
<feature type="domain" description="Caspase family p20" evidence="5">
    <location>
        <begin position="251"/>
        <end position="346"/>
    </location>
</feature>
<gene>
    <name evidence="7" type="primary">cflara</name>
</gene>
<dbReference type="InterPro" id="IPR029030">
    <property type="entry name" value="Caspase-like_dom_sf"/>
</dbReference>
<dbReference type="Pfam" id="PF00656">
    <property type="entry name" value="Peptidase_C14"/>
    <property type="match status" value="1"/>
</dbReference>
<dbReference type="SUPFAM" id="SSF47986">
    <property type="entry name" value="DEATH domain"/>
    <property type="match status" value="1"/>
</dbReference>
<organism evidence="6 7">
    <name type="scientific">Chanos chanos</name>
    <name type="common">Milkfish</name>
    <name type="synonym">Mugil chanos</name>
    <dbReference type="NCBI Taxonomy" id="29144"/>
    <lineage>
        <taxon>Eukaryota</taxon>
        <taxon>Metazoa</taxon>
        <taxon>Chordata</taxon>
        <taxon>Craniata</taxon>
        <taxon>Vertebrata</taxon>
        <taxon>Euteleostomi</taxon>
        <taxon>Actinopterygii</taxon>
        <taxon>Neopterygii</taxon>
        <taxon>Teleostei</taxon>
        <taxon>Ostariophysi</taxon>
        <taxon>Gonorynchiformes</taxon>
        <taxon>Chanidae</taxon>
        <taxon>Chanos</taxon>
    </lineage>
</organism>
<dbReference type="GO" id="GO:0005737">
    <property type="term" value="C:cytoplasm"/>
    <property type="evidence" value="ECO:0007669"/>
    <property type="project" value="UniProtKB-ARBA"/>
</dbReference>
<dbReference type="GO" id="GO:0006915">
    <property type="term" value="P:apoptotic process"/>
    <property type="evidence" value="ECO:0007669"/>
    <property type="project" value="UniProtKB-KW"/>
</dbReference>
<dbReference type="GO" id="GO:0042981">
    <property type="term" value="P:regulation of apoptotic process"/>
    <property type="evidence" value="ECO:0007669"/>
    <property type="project" value="InterPro"/>
</dbReference>
<dbReference type="CTD" id="373114"/>
<dbReference type="AlphaFoldDB" id="A0A6J2V4N4"/>
<evidence type="ECO:0000256" key="2">
    <source>
        <dbReference type="ARBA" id="ARBA00022703"/>
    </source>
</evidence>
<evidence type="ECO:0000259" key="5">
    <source>
        <dbReference type="PROSITE" id="PS50208"/>
    </source>
</evidence>
<evidence type="ECO:0000259" key="4">
    <source>
        <dbReference type="PROSITE" id="PS50168"/>
    </source>
</evidence>
<dbReference type="InterPro" id="IPR011600">
    <property type="entry name" value="Pept_C14_caspase"/>
</dbReference>
<dbReference type="Gene3D" id="3.40.50.1460">
    <property type="match status" value="2"/>
</dbReference>
<dbReference type="CDD" id="cd08340">
    <property type="entry name" value="DED_c-FLIP_r2"/>
    <property type="match status" value="1"/>
</dbReference>
<dbReference type="PANTHER" id="PTHR48169:SF3">
    <property type="entry name" value="CASP8 AND FADD LIKE APOPTOSIS REGULATOR"/>
    <property type="match status" value="1"/>
</dbReference>
<dbReference type="Gene3D" id="1.10.533.10">
    <property type="entry name" value="Death Domain, Fas"/>
    <property type="match status" value="2"/>
</dbReference>